<dbReference type="PANTHER" id="PTHR34570">
    <property type="entry name" value="OS03G0593100 PROTEIN"/>
    <property type="match status" value="1"/>
</dbReference>
<reference evidence="1" key="1">
    <citation type="submission" date="2023-02" db="EMBL/GenBank/DDBJ databases">
        <title>Genome of toxic invasive species Heracleum sosnowskyi carries increased number of genes despite the absence of recent whole-genome duplications.</title>
        <authorList>
            <person name="Schelkunov M."/>
            <person name="Shtratnikova V."/>
            <person name="Makarenko M."/>
            <person name="Klepikova A."/>
            <person name="Omelchenko D."/>
            <person name="Novikova G."/>
            <person name="Obukhova E."/>
            <person name="Bogdanov V."/>
            <person name="Penin A."/>
            <person name="Logacheva M."/>
        </authorList>
    </citation>
    <scope>NUCLEOTIDE SEQUENCE</scope>
    <source>
        <strain evidence="1">Hsosn_3</strain>
        <tissue evidence="1">Leaf</tissue>
    </source>
</reference>
<keyword evidence="2" id="KW-1185">Reference proteome</keyword>
<evidence type="ECO:0000313" key="1">
    <source>
        <dbReference type="EMBL" id="KAK1389134.1"/>
    </source>
</evidence>
<gene>
    <name evidence="1" type="ORF">POM88_017312</name>
</gene>
<dbReference type="PANTHER" id="PTHR34570:SF20">
    <property type="entry name" value="MYB-CC TYPE TRANSCRIPTION FACTOR LHEQLE-CONTAINING DOMAIN-CONTAINING PROTEIN"/>
    <property type="match status" value="1"/>
</dbReference>
<dbReference type="AlphaFoldDB" id="A0AAD8MXV3"/>
<dbReference type="Proteomes" id="UP001237642">
    <property type="component" value="Unassembled WGS sequence"/>
</dbReference>
<dbReference type="EMBL" id="JAUIZM010000004">
    <property type="protein sequence ID" value="KAK1389134.1"/>
    <property type="molecule type" value="Genomic_DNA"/>
</dbReference>
<reference evidence="1" key="2">
    <citation type="submission" date="2023-05" db="EMBL/GenBank/DDBJ databases">
        <authorList>
            <person name="Schelkunov M.I."/>
        </authorList>
    </citation>
    <scope>NUCLEOTIDE SEQUENCE</scope>
    <source>
        <strain evidence="1">Hsosn_3</strain>
        <tissue evidence="1">Leaf</tissue>
    </source>
</reference>
<comment type="caution">
    <text evidence="1">The sequence shown here is derived from an EMBL/GenBank/DDBJ whole genome shotgun (WGS) entry which is preliminary data.</text>
</comment>
<name>A0AAD8MXV3_9APIA</name>
<proteinExistence type="predicted"/>
<protein>
    <submittedName>
        <fullName evidence="1">Chlorophyll a/b-binding family protein</fullName>
    </submittedName>
</protein>
<accession>A0AAD8MXV3</accession>
<organism evidence="1 2">
    <name type="scientific">Heracleum sosnowskyi</name>
    <dbReference type="NCBI Taxonomy" id="360622"/>
    <lineage>
        <taxon>Eukaryota</taxon>
        <taxon>Viridiplantae</taxon>
        <taxon>Streptophyta</taxon>
        <taxon>Embryophyta</taxon>
        <taxon>Tracheophyta</taxon>
        <taxon>Spermatophyta</taxon>
        <taxon>Magnoliopsida</taxon>
        <taxon>eudicotyledons</taxon>
        <taxon>Gunneridae</taxon>
        <taxon>Pentapetalae</taxon>
        <taxon>asterids</taxon>
        <taxon>campanulids</taxon>
        <taxon>Apiales</taxon>
        <taxon>Apiaceae</taxon>
        <taxon>Apioideae</taxon>
        <taxon>apioid superclade</taxon>
        <taxon>Tordylieae</taxon>
        <taxon>Tordyliinae</taxon>
        <taxon>Heracleum</taxon>
    </lineage>
</organism>
<evidence type="ECO:0000313" key="2">
    <source>
        <dbReference type="Proteomes" id="UP001237642"/>
    </source>
</evidence>
<sequence>MAGQWGDHSSVSTSIALLQERFTQLQKMKEKREEKEHQRLIYSEPCHTMPATPFEHAKMNFQKDRTFLSRTPQQESSPVPLGNFQSMRMHSPNLWSHSATSAEITARNPSYNYDKWDVDTTLHL</sequence>